<dbReference type="PROSITE" id="PS50263">
    <property type="entry name" value="CN_HYDROLASE"/>
    <property type="match status" value="1"/>
</dbReference>
<dbReference type="InterPro" id="IPR050345">
    <property type="entry name" value="Aliph_Amidase/BUP"/>
</dbReference>
<comment type="caution">
    <text evidence="3">The sequence shown here is derived from an EMBL/GenBank/DDBJ whole genome shotgun (WGS) entry which is preliminary data.</text>
</comment>
<dbReference type="EMBL" id="CASHTH010000207">
    <property type="protein sequence ID" value="CAI7994143.1"/>
    <property type="molecule type" value="Genomic_DNA"/>
</dbReference>
<evidence type="ECO:0000259" key="2">
    <source>
        <dbReference type="PROSITE" id="PS50263"/>
    </source>
</evidence>
<dbReference type="GO" id="GO:0050126">
    <property type="term" value="F:N-carbamoylputrescine amidase activity"/>
    <property type="evidence" value="ECO:0007669"/>
    <property type="project" value="TreeGrafter"/>
</dbReference>
<feature type="domain" description="CN hydrolase" evidence="2">
    <location>
        <begin position="11"/>
        <end position="260"/>
    </location>
</feature>
<evidence type="ECO:0000256" key="1">
    <source>
        <dbReference type="ARBA" id="ARBA00022801"/>
    </source>
</evidence>
<dbReference type="InterPro" id="IPR003010">
    <property type="entry name" value="C-N_Hydrolase"/>
</dbReference>
<dbReference type="InterPro" id="IPR036526">
    <property type="entry name" value="C-N_Hydrolase_sf"/>
</dbReference>
<keyword evidence="1" id="KW-0378">Hydrolase</keyword>
<dbReference type="PANTHER" id="PTHR43674:SF2">
    <property type="entry name" value="BETA-UREIDOPROPIONASE"/>
    <property type="match status" value="1"/>
</dbReference>
<proteinExistence type="predicted"/>
<evidence type="ECO:0000313" key="3">
    <source>
        <dbReference type="EMBL" id="CAI7994143.1"/>
    </source>
</evidence>
<gene>
    <name evidence="3" type="ORF">GBAR_LOCUS1393</name>
</gene>
<keyword evidence="4" id="KW-1185">Reference proteome</keyword>
<dbReference type="CDD" id="cd07573">
    <property type="entry name" value="CPA"/>
    <property type="match status" value="1"/>
</dbReference>
<dbReference type="Gene3D" id="3.60.110.10">
    <property type="entry name" value="Carbon-nitrogen hydrolase"/>
    <property type="match status" value="1"/>
</dbReference>
<dbReference type="AlphaFoldDB" id="A0AA35VVB2"/>
<reference evidence="3" key="1">
    <citation type="submission" date="2023-03" db="EMBL/GenBank/DDBJ databases">
        <authorList>
            <person name="Steffen K."/>
            <person name="Cardenas P."/>
        </authorList>
    </citation>
    <scope>NUCLEOTIDE SEQUENCE</scope>
</reference>
<dbReference type="GO" id="GO:0033388">
    <property type="term" value="P:putrescine biosynthetic process from arginine"/>
    <property type="evidence" value="ECO:0007669"/>
    <property type="project" value="TreeGrafter"/>
</dbReference>
<dbReference type="Proteomes" id="UP001174909">
    <property type="component" value="Unassembled WGS sequence"/>
</dbReference>
<protein>
    <submittedName>
        <fullName evidence="3">N-carbamoylputrescine amidase</fullName>
    </submittedName>
</protein>
<dbReference type="PANTHER" id="PTHR43674">
    <property type="entry name" value="NITRILASE C965.09-RELATED"/>
    <property type="match status" value="1"/>
</dbReference>
<sequence length="295" mass="32204">MNPEVKSGGQPRLALIQRAIESDRDAAHAGAVSAIRKAAAGGARIVCLPELYDLPYFPRLVAVESWRYAERQPSERVGELGRLAGELGVVLVVPVFEEAAPGVLFNTAVVYDADGRCLGSYRKNHIPDGPGYHEKYYFTPGDRGYPVWETAFGRIGVGVCWDSWFPETARLLALGGADLLLFPTAIGSEPDRPGYSSEDAWRTVMRGHAITNGVFVGAPNRVGVEGTMTYYGGSFVCDPFGEVVAHAGDDPEIVFADLDYGKNRELRELLQFFRDRRVDTYGALLRVSPDLGSSE</sequence>
<dbReference type="Pfam" id="PF00795">
    <property type="entry name" value="CN_hydrolase"/>
    <property type="match status" value="1"/>
</dbReference>
<accession>A0AA35VVB2</accession>
<evidence type="ECO:0000313" key="4">
    <source>
        <dbReference type="Proteomes" id="UP001174909"/>
    </source>
</evidence>
<organism evidence="3 4">
    <name type="scientific">Geodia barretti</name>
    <name type="common">Barrett's horny sponge</name>
    <dbReference type="NCBI Taxonomy" id="519541"/>
    <lineage>
        <taxon>Eukaryota</taxon>
        <taxon>Metazoa</taxon>
        <taxon>Porifera</taxon>
        <taxon>Demospongiae</taxon>
        <taxon>Heteroscleromorpha</taxon>
        <taxon>Tetractinellida</taxon>
        <taxon>Astrophorina</taxon>
        <taxon>Geodiidae</taxon>
        <taxon>Geodia</taxon>
    </lineage>
</organism>
<name>A0AA35VVB2_GEOBA</name>
<dbReference type="SUPFAM" id="SSF56317">
    <property type="entry name" value="Carbon-nitrogen hydrolase"/>
    <property type="match status" value="1"/>
</dbReference>